<dbReference type="Pfam" id="PF05175">
    <property type="entry name" value="MTS"/>
    <property type="match status" value="1"/>
</dbReference>
<accession>A0AAC9JN67</accession>
<name>A0AAC9JN67_9HYPH</name>
<proteinExistence type="predicted"/>
<reference evidence="4 5" key="1">
    <citation type="submission" date="2016-11" db="EMBL/GenBank/DDBJ databases">
        <title>Complete genome sequence of the aerobically denitrifying bacterium Chelatococcus daeguensis TAD1.</title>
        <authorList>
            <person name="Yang Y."/>
            <person name="Huang S."/>
            <person name="Lin E."/>
        </authorList>
    </citation>
    <scope>NUCLEOTIDE SEQUENCE [LARGE SCALE GENOMIC DNA]</scope>
    <source>
        <strain evidence="4 5">TAD1</strain>
    </source>
</reference>
<evidence type="ECO:0000256" key="2">
    <source>
        <dbReference type="ARBA" id="ARBA00022691"/>
    </source>
</evidence>
<dbReference type="PANTHER" id="PTHR47739:SF1">
    <property type="entry name" value="TRNA1(VAL) (ADENINE(37)-N6)-METHYLTRANSFERASE"/>
    <property type="match status" value="1"/>
</dbReference>
<dbReference type="RefSeq" id="WP_055459219.1">
    <property type="nucleotide sequence ID" value="NZ_CP018095.1"/>
</dbReference>
<dbReference type="InterPro" id="IPR050210">
    <property type="entry name" value="tRNA_Adenine-N(6)_MTase"/>
</dbReference>
<evidence type="ECO:0000313" key="4">
    <source>
        <dbReference type="EMBL" id="APF36918.1"/>
    </source>
</evidence>
<dbReference type="GO" id="GO:0008168">
    <property type="term" value="F:methyltransferase activity"/>
    <property type="evidence" value="ECO:0007669"/>
    <property type="project" value="UniProtKB-KW"/>
</dbReference>
<keyword evidence="5" id="KW-1185">Reference proteome</keyword>
<evidence type="ECO:0000256" key="1">
    <source>
        <dbReference type="ARBA" id="ARBA00022603"/>
    </source>
</evidence>
<dbReference type="InterPro" id="IPR029063">
    <property type="entry name" value="SAM-dependent_MTases_sf"/>
</dbReference>
<dbReference type="Proteomes" id="UP000182703">
    <property type="component" value="Chromosome"/>
</dbReference>
<dbReference type="AlphaFoldDB" id="A0AAC9JN67"/>
<keyword evidence="1 4" id="KW-0489">Methyltransferase</keyword>
<dbReference type="CDD" id="cd02440">
    <property type="entry name" value="AdoMet_MTases"/>
    <property type="match status" value="1"/>
</dbReference>
<dbReference type="KEGG" id="cdq:BOQ54_05895"/>
<dbReference type="InterPro" id="IPR007848">
    <property type="entry name" value="Small_mtfrase_dom"/>
</dbReference>
<evidence type="ECO:0000259" key="3">
    <source>
        <dbReference type="Pfam" id="PF05175"/>
    </source>
</evidence>
<sequence>MHDGEPAACGDVTEDAMLDGRLRLVQPRKGHRAGSDAVLLAAACGAVGAETVADFGAGVGAVGLMVAALHPSCRVVLVENDPALAALARRNVVLNGFEGRFSVCEADILAPAAMRRKAGLSACSADLVATNPPFWPAGRVRNSPDAARRAAHVMADAALVGWLRAAADVLVPDGRLVLIHRADGLAGLLAALAGRFGDIVVRPVHPRPDRPAVRLLVAARRGSRAPLRLLPGFVLHEPDGRFTPEADAVHRGRASVAMG</sequence>
<dbReference type="GO" id="GO:0032259">
    <property type="term" value="P:methylation"/>
    <property type="evidence" value="ECO:0007669"/>
    <property type="project" value="UniProtKB-KW"/>
</dbReference>
<dbReference type="PANTHER" id="PTHR47739">
    <property type="entry name" value="TRNA1(VAL) (ADENINE(37)-N6)-METHYLTRANSFERASE"/>
    <property type="match status" value="1"/>
</dbReference>
<feature type="domain" description="Methyltransferase small" evidence="3">
    <location>
        <begin position="48"/>
        <end position="179"/>
    </location>
</feature>
<keyword evidence="2" id="KW-0949">S-adenosyl-L-methionine</keyword>
<dbReference type="SUPFAM" id="SSF53335">
    <property type="entry name" value="S-adenosyl-L-methionine-dependent methyltransferases"/>
    <property type="match status" value="1"/>
</dbReference>
<dbReference type="EMBL" id="CP018095">
    <property type="protein sequence ID" value="APF36918.1"/>
    <property type="molecule type" value="Genomic_DNA"/>
</dbReference>
<organism evidence="4 5">
    <name type="scientific">Chelatococcus daeguensis</name>
    <dbReference type="NCBI Taxonomy" id="444444"/>
    <lineage>
        <taxon>Bacteria</taxon>
        <taxon>Pseudomonadati</taxon>
        <taxon>Pseudomonadota</taxon>
        <taxon>Alphaproteobacteria</taxon>
        <taxon>Hyphomicrobiales</taxon>
        <taxon>Chelatococcaceae</taxon>
        <taxon>Chelatococcus</taxon>
    </lineage>
</organism>
<protein>
    <submittedName>
        <fullName evidence="4">Methyltransferase</fullName>
    </submittedName>
</protein>
<dbReference type="Gene3D" id="3.40.50.150">
    <property type="entry name" value="Vaccinia Virus protein VP39"/>
    <property type="match status" value="1"/>
</dbReference>
<evidence type="ECO:0000313" key="5">
    <source>
        <dbReference type="Proteomes" id="UP000182703"/>
    </source>
</evidence>
<keyword evidence="1 4" id="KW-0808">Transferase</keyword>
<gene>
    <name evidence="4" type="ORF">BOQ54_05895</name>
</gene>